<dbReference type="PANTHER" id="PTHR34261:SF1">
    <property type="entry name" value="TUBULIN POLYMERIZATION-PROMOTING PROTEIN"/>
    <property type="match status" value="1"/>
</dbReference>
<evidence type="ECO:0000313" key="1">
    <source>
        <dbReference type="EMBL" id="KAG7457267.1"/>
    </source>
</evidence>
<gene>
    <name evidence="1" type="ORF">JOB18_020991</name>
</gene>
<evidence type="ECO:0000313" key="2">
    <source>
        <dbReference type="Proteomes" id="UP000693946"/>
    </source>
</evidence>
<organism evidence="1 2">
    <name type="scientific">Solea senegalensis</name>
    <name type="common">Senegalese sole</name>
    <dbReference type="NCBI Taxonomy" id="28829"/>
    <lineage>
        <taxon>Eukaryota</taxon>
        <taxon>Metazoa</taxon>
        <taxon>Chordata</taxon>
        <taxon>Craniata</taxon>
        <taxon>Vertebrata</taxon>
        <taxon>Euteleostomi</taxon>
        <taxon>Actinopterygii</taxon>
        <taxon>Neopterygii</taxon>
        <taxon>Teleostei</taxon>
        <taxon>Neoteleostei</taxon>
        <taxon>Acanthomorphata</taxon>
        <taxon>Carangaria</taxon>
        <taxon>Pleuronectiformes</taxon>
        <taxon>Pleuronectoidei</taxon>
        <taxon>Soleidae</taxon>
        <taxon>Solea</taxon>
    </lineage>
</organism>
<keyword evidence="2" id="KW-1185">Reference proteome</keyword>
<proteinExistence type="predicted"/>
<comment type="caution">
    <text evidence="1">The sequence shown here is derived from an EMBL/GenBank/DDBJ whole genome shotgun (WGS) entry which is preliminary data.</text>
</comment>
<name>A0AAV6PDZ7_SOLSE</name>
<dbReference type="AlphaFoldDB" id="A0AAV6PDZ7"/>
<dbReference type="EMBL" id="JAGKHQ010001385">
    <property type="protein sequence ID" value="KAG7457267.1"/>
    <property type="molecule type" value="Genomic_DNA"/>
</dbReference>
<dbReference type="InterPro" id="IPR053358">
    <property type="entry name" value="Diff-assoc_signaling"/>
</dbReference>
<reference evidence="1 2" key="1">
    <citation type="journal article" date="2021" name="Sci. Rep.">
        <title>Chromosome anchoring in Senegalese sole (Solea senegalensis) reveals sex-associated markers and genome rearrangements in flatfish.</title>
        <authorList>
            <person name="Guerrero-Cozar I."/>
            <person name="Gomez-Garrido J."/>
            <person name="Berbel C."/>
            <person name="Martinez-Blanch J.F."/>
            <person name="Alioto T."/>
            <person name="Claros M.G."/>
            <person name="Gagnaire P.A."/>
            <person name="Manchado M."/>
        </authorList>
    </citation>
    <scope>NUCLEOTIDE SEQUENCE [LARGE SCALE GENOMIC DNA]</scope>
    <source>
        <strain evidence="1">Sse05_10M</strain>
    </source>
</reference>
<sequence length="398" mass="46143">MKNVPRRPGESTTVALMRLAFKFSLEDQRIAVSRIIHVRTRETITELKWPIKEDPRPCCSLSSSTSLCGQPPPHFDVPCSGRCDTHGYSYYWCYTQDGWGYCSPGENIDYKGNKCQNTCAQYSVGYSCKLSTGRWNTCAPVKPKALTHNTRYMQKCIDDCQYHESGDYFWCHTENSWDYCSPLPDYTYRGESCRQGHSCGTHSYSYSWCYTSYHDDWDYCGIISPGECSYTDSFRRKRQTNNPSVLCTRRDDDDDDDDGKRRVTYFLENRERNNIASVNKKLCNEALDLINKWDNQRLNDQSRSNLIRSANFRIDNQGLCKMNNQRCYNLQVQLNKQRSAGESTTVSHIVVPVAMSAEYMRLAFKLSLEKQASVHVQVKEEAAPTSYSNQRCCRRRKY</sequence>
<protein>
    <submittedName>
        <fullName evidence="1">Uncharacterized protein</fullName>
    </submittedName>
</protein>
<accession>A0AAV6PDZ7</accession>
<dbReference type="PANTHER" id="PTHR34261">
    <property type="entry name" value="APC REGULATOR OF WNT-SIGNALING PATHWAY-RELATED"/>
    <property type="match status" value="1"/>
</dbReference>
<dbReference type="Proteomes" id="UP000693946">
    <property type="component" value="Unassembled WGS sequence"/>
</dbReference>